<evidence type="ECO:0000256" key="1">
    <source>
        <dbReference type="ARBA" id="ARBA00010090"/>
    </source>
</evidence>
<dbReference type="PANTHER" id="PTHR14096">
    <property type="entry name" value="APOLIPOPROTEIN L"/>
    <property type="match status" value="1"/>
</dbReference>
<proteinExistence type="inferred from homology"/>
<dbReference type="Proteomes" id="UP000694620">
    <property type="component" value="Chromosome 12"/>
</dbReference>
<dbReference type="Ensembl" id="ENSECRT00000014833.1">
    <property type="protein sequence ID" value="ENSECRP00000014578.1"/>
    <property type="gene ID" value="ENSECRG00000009727.1"/>
</dbReference>
<dbReference type="GO" id="GO:0008289">
    <property type="term" value="F:lipid binding"/>
    <property type="evidence" value="ECO:0007669"/>
    <property type="project" value="InterPro"/>
</dbReference>
<dbReference type="PANTHER" id="PTHR14096:SF28">
    <property type="entry name" value="APOLIPOPROTEIN L, 1-RELATED"/>
    <property type="match status" value="1"/>
</dbReference>
<protein>
    <submittedName>
        <fullName evidence="2">Uncharacterized protein</fullName>
    </submittedName>
</protein>
<reference evidence="2" key="3">
    <citation type="submission" date="2025-09" db="UniProtKB">
        <authorList>
            <consortium name="Ensembl"/>
        </authorList>
    </citation>
    <scope>IDENTIFICATION</scope>
</reference>
<dbReference type="GO" id="GO:0005576">
    <property type="term" value="C:extracellular region"/>
    <property type="evidence" value="ECO:0007669"/>
    <property type="project" value="InterPro"/>
</dbReference>
<dbReference type="GO" id="GO:0006869">
    <property type="term" value="P:lipid transport"/>
    <property type="evidence" value="ECO:0007669"/>
    <property type="project" value="InterPro"/>
</dbReference>
<evidence type="ECO:0000313" key="2">
    <source>
        <dbReference type="Ensembl" id="ENSECRP00000014578.1"/>
    </source>
</evidence>
<dbReference type="GO" id="GO:0016020">
    <property type="term" value="C:membrane"/>
    <property type="evidence" value="ECO:0007669"/>
    <property type="project" value="TreeGrafter"/>
</dbReference>
<comment type="similarity">
    <text evidence="1">Belongs to the apolipoprotein L family.</text>
</comment>
<dbReference type="AlphaFoldDB" id="A0A8C4SD41"/>
<name>A0A8C4SD41_ERPCA</name>
<keyword evidence="3" id="KW-1185">Reference proteome</keyword>
<dbReference type="Pfam" id="PF05461">
    <property type="entry name" value="ApoL"/>
    <property type="match status" value="1"/>
</dbReference>
<dbReference type="GeneTree" id="ENSGT01030000234599"/>
<reference evidence="2" key="2">
    <citation type="submission" date="2025-08" db="UniProtKB">
        <authorList>
            <consortium name="Ensembl"/>
        </authorList>
    </citation>
    <scope>IDENTIFICATION</scope>
</reference>
<organism evidence="2 3">
    <name type="scientific">Erpetoichthys calabaricus</name>
    <name type="common">Rope fish</name>
    <name type="synonym">Calamoichthys calabaricus</name>
    <dbReference type="NCBI Taxonomy" id="27687"/>
    <lineage>
        <taxon>Eukaryota</taxon>
        <taxon>Metazoa</taxon>
        <taxon>Chordata</taxon>
        <taxon>Craniata</taxon>
        <taxon>Vertebrata</taxon>
        <taxon>Euteleostomi</taxon>
        <taxon>Actinopterygii</taxon>
        <taxon>Polypteriformes</taxon>
        <taxon>Polypteridae</taxon>
        <taxon>Erpetoichthys</taxon>
    </lineage>
</organism>
<dbReference type="GO" id="GO:0042157">
    <property type="term" value="P:lipoprotein metabolic process"/>
    <property type="evidence" value="ECO:0007669"/>
    <property type="project" value="InterPro"/>
</dbReference>
<evidence type="ECO:0000313" key="3">
    <source>
        <dbReference type="Proteomes" id="UP000694620"/>
    </source>
</evidence>
<sequence>ICKLSRQLRPLLQSTTSRIDTVKRNANISTVAGSTVGVVSGALCITGLALAPVTFGVSTALTIAGAATGAAAAISGITTGITEAVLKSNDICKINDLLNEYKSEISGIHYCLCIRNVLYKDVWDVPSMKKIVTSLIKQADLTRVADVAGDVGTAGVRGVAKGAARVELTKYRDLYELLQRGRRKVEEYKELLEMPCPLKAVRITQNKSLNSQVLRHSK</sequence>
<accession>A0A8C4SD41</accession>
<dbReference type="InterPro" id="IPR008405">
    <property type="entry name" value="ApoL"/>
</dbReference>
<reference evidence="2" key="1">
    <citation type="submission" date="2021-06" db="EMBL/GenBank/DDBJ databases">
        <authorList>
            <consortium name="Wellcome Sanger Institute Data Sharing"/>
        </authorList>
    </citation>
    <scope>NUCLEOTIDE SEQUENCE [LARGE SCALE GENOMIC DNA]</scope>
</reference>